<evidence type="ECO:0000256" key="8">
    <source>
        <dbReference type="HAMAP-Rule" id="MF_00265"/>
    </source>
</evidence>
<keyword evidence="6 8" id="KW-0460">Magnesium</keyword>
<dbReference type="Proteomes" id="UP000008332">
    <property type="component" value="Chromosome"/>
</dbReference>
<name>Q221C8_ALBFT</name>
<evidence type="ECO:0000313" key="11">
    <source>
        <dbReference type="Proteomes" id="UP000008332"/>
    </source>
</evidence>
<dbReference type="InterPro" id="IPR050556">
    <property type="entry name" value="Type_II_TA_system_RNase"/>
</dbReference>
<keyword evidence="8" id="KW-0800">Toxin</keyword>
<dbReference type="PANTHER" id="PTHR33653">
    <property type="entry name" value="RIBONUCLEASE VAPC2"/>
    <property type="match status" value="1"/>
</dbReference>
<evidence type="ECO:0000256" key="4">
    <source>
        <dbReference type="ARBA" id="ARBA00022723"/>
    </source>
</evidence>
<evidence type="ECO:0000256" key="2">
    <source>
        <dbReference type="ARBA" id="ARBA00022649"/>
    </source>
</evidence>
<dbReference type="HAMAP" id="MF_00265">
    <property type="entry name" value="VapC_Nob1"/>
    <property type="match status" value="1"/>
</dbReference>
<dbReference type="GO" id="GO:0004540">
    <property type="term" value="F:RNA nuclease activity"/>
    <property type="evidence" value="ECO:0007669"/>
    <property type="project" value="InterPro"/>
</dbReference>
<dbReference type="CDD" id="cd18746">
    <property type="entry name" value="PIN_VapC4-5_FitB-like"/>
    <property type="match status" value="1"/>
</dbReference>
<dbReference type="OrthoDB" id="9804823at2"/>
<evidence type="ECO:0000256" key="7">
    <source>
        <dbReference type="ARBA" id="ARBA00038093"/>
    </source>
</evidence>
<dbReference type="EC" id="3.1.-.-" evidence="8"/>
<protein>
    <recommendedName>
        <fullName evidence="8">Ribonuclease VapC</fullName>
        <shortName evidence="8">RNase VapC</shortName>
        <ecNumber evidence="8">3.1.-.-</ecNumber>
    </recommendedName>
    <alternativeName>
        <fullName evidence="8">Toxin VapC</fullName>
    </alternativeName>
</protein>
<dbReference type="InterPro" id="IPR022907">
    <property type="entry name" value="VapC_family"/>
</dbReference>
<evidence type="ECO:0000256" key="5">
    <source>
        <dbReference type="ARBA" id="ARBA00022801"/>
    </source>
</evidence>
<dbReference type="SUPFAM" id="SSF88723">
    <property type="entry name" value="PIN domain-like"/>
    <property type="match status" value="1"/>
</dbReference>
<keyword evidence="2 8" id="KW-1277">Toxin-antitoxin system</keyword>
<comment type="function">
    <text evidence="8">Toxic component of a toxin-antitoxin (TA) system. An RNase.</text>
</comment>
<dbReference type="PANTHER" id="PTHR33653:SF1">
    <property type="entry name" value="RIBONUCLEASE VAPC2"/>
    <property type="match status" value="1"/>
</dbReference>
<keyword evidence="5 8" id="KW-0378">Hydrolase</keyword>
<evidence type="ECO:0000256" key="1">
    <source>
        <dbReference type="ARBA" id="ARBA00001946"/>
    </source>
</evidence>
<dbReference type="InterPro" id="IPR002716">
    <property type="entry name" value="PIN_dom"/>
</dbReference>
<evidence type="ECO:0000313" key="10">
    <source>
        <dbReference type="EMBL" id="ABD68375.1"/>
    </source>
</evidence>
<keyword evidence="11" id="KW-1185">Reference proteome</keyword>
<feature type="binding site" evidence="8">
    <location>
        <position position="106"/>
    </location>
    <ligand>
        <name>Mg(2+)</name>
        <dbReference type="ChEBI" id="CHEBI:18420"/>
    </ligand>
</feature>
<proteinExistence type="inferred from homology"/>
<dbReference type="Pfam" id="PF01850">
    <property type="entry name" value="PIN"/>
    <property type="match status" value="1"/>
</dbReference>
<evidence type="ECO:0000256" key="3">
    <source>
        <dbReference type="ARBA" id="ARBA00022722"/>
    </source>
</evidence>
<dbReference type="STRING" id="338969.Rfer_0624"/>
<organism evidence="10 11">
    <name type="scientific">Albidiferax ferrireducens (strain ATCC BAA-621 / DSM 15236 / T118)</name>
    <name type="common">Rhodoferax ferrireducens</name>
    <dbReference type="NCBI Taxonomy" id="338969"/>
    <lineage>
        <taxon>Bacteria</taxon>
        <taxon>Pseudomonadati</taxon>
        <taxon>Pseudomonadota</taxon>
        <taxon>Betaproteobacteria</taxon>
        <taxon>Burkholderiales</taxon>
        <taxon>Comamonadaceae</taxon>
        <taxon>Rhodoferax</taxon>
    </lineage>
</organism>
<dbReference type="GO" id="GO:0090729">
    <property type="term" value="F:toxin activity"/>
    <property type="evidence" value="ECO:0007669"/>
    <property type="project" value="UniProtKB-KW"/>
</dbReference>
<reference evidence="11" key="1">
    <citation type="submission" date="2006-02" db="EMBL/GenBank/DDBJ databases">
        <title>Complete sequence of chromosome of Rhodoferax ferrireducens DSM 15236.</title>
        <authorList>
            <person name="Copeland A."/>
            <person name="Lucas S."/>
            <person name="Lapidus A."/>
            <person name="Barry K."/>
            <person name="Detter J.C."/>
            <person name="Glavina del Rio T."/>
            <person name="Hammon N."/>
            <person name="Israni S."/>
            <person name="Pitluck S."/>
            <person name="Brettin T."/>
            <person name="Bruce D."/>
            <person name="Han C."/>
            <person name="Tapia R."/>
            <person name="Gilna P."/>
            <person name="Kiss H."/>
            <person name="Schmutz J."/>
            <person name="Larimer F."/>
            <person name="Land M."/>
            <person name="Kyrpides N."/>
            <person name="Ivanova N."/>
            <person name="Richardson P."/>
        </authorList>
    </citation>
    <scope>NUCLEOTIDE SEQUENCE [LARGE SCALE GENOMIC DNA]</scope>
    <source>
        <strain evidence="11">ATCC BAA-621 / DSM 15236 / T118</strain>
    </source>
</reference>
<evidence type="ECO:0000256" key="6">
    <source>
        <dbReference type="ARBA" id="ARBA00022842"/>
    </source>
</evidence>
<feature type="domain" description="PIN" evidence="9">
    <location>
        <begin position="7"/>
        <end position="130"/>
    </location>
</feature>
<dbReference type="Gene3D" id="3.40.50.1010">
    <property type="entry name" value="5'-nuclease"/>
    <property type="match status" value="1"/>
</dbReference>
<comment type="similarity">
    <text evidence="7 8">Belongs to the PINc/VapC protein family.</text>
</comment>
<dbReference type="InterPro" id="IPR029060">
    <property type="entry name" value="PIN-like_dom_sf"/>
</dbReference>
<dbReference type="KEGG" id="rfr:Rfer_0624"/>
<dbReference type="GO" id="GO:0016787">
    <property type="term" value="F:hydrolase activity"/>
    <property type="evidence" value="ECO:0007669"/>
    <property type="project" value="UniProtKB-KW"/>
</dbReference>
<dbReference type="GO" id="GO:0000287">
    <property type="term" value="F:magnesium ion binding"/>
    <property type="evidence" value="ECO:0007669"/>
    <property type="project" value="UniProtKB-UniRule"/>
</dbReference>
<dbReference type="EMBL" id="CP000267">
    <property type="protein sequence ID" value="ABD68375.1"/>
    <property type="molecule type" value="Genomic_DNA"/>
</dbReference>
<sequence length="141" mass="15708">MAVLTGYLLDTNVISETVRAAPDPSVMRWLDSLEPEQLYVSVLSLGEIRKGALAVADKRRRDKLLAWLHNKLPEWFENRVLPIDAAVCERWADLMVKAGTPTPAIDSLLAATAAHAGLVVATRNVRDFVRLEVGVFNPWEF</sequence>
<keyword evidence="4 8" id="KW-0479">Metal-binding</keyword>
<dbReference type="eggNOG" id="COG1487">
    <property type="taxonomic scope" value="Bacteria"/>
</dbReference>
<gene>
    <name evidence="8" type="primary">vapC</name>
    <name evidence="10" type="ordered locus">Rfer_0624</name>
</gene>
<evidence type="ECO:0000259" key="9">
    <source>
        <dbReference type="Pfam" id="PF01850"/>
    </source>
</evidence>
<comment type="cofactor">
    <cofactor evidence="1 8">
        <name>Mg(2+)</name>
        <dbReference type="ChEBI" id="CHEBI:18420"/>
    </cofactor>
</comment>
<keyword evidence="3 8" id="KW-0540">Nuclease</keyword>
<accession>Q221C8</accession>
<dbReference type="RefSeq" id="WP_011462948.1">
    <property type="nucleotide sequence ID" value="NC_007908.1"/>
</dbReference>
<dbReference type="HOGENOM" id="CLU_118482_8_0_4"/>
<dbReference type="AlphaFoldDB" id="Q221C8"/>
<feature type="binding site" evidence="8">
    <location>
        <position position="10"/>
    </location>
    <ligand>
        <name>Mg(2+)</name>
        <dbReference type="ChEBI" id="CHEBI:18420"/>
    </ligand>
</feature>